<evidence type="ECO:0000313" key="1">
    <source>
        <dbReference type="EMBL" id="SMY07469.1"/>
    </source>
</evidence>
<name>A0A238LCQ4_9RHOB</name>
<reference evidence="2" key="1">
    <citation type="submission" date="2017-05" db="EMBL/GenBank/DDBJ databases">
        <authorList>
            <person name="Rodrigo-Torres L."/>
            <person name="Arahal R. D."/>
            <person name="Lucena T."/>
        </authorList>
    </citation>
    <scope>NUCLEOTIDE SEQUENCE [LARGE SCALE GENOMIC DNA]</scope>
    <source>
        <strain evidence="2">CECT 8899</strain>
    </source>
</reference>
<dbReference type="EMBL" id="FXZK01000002">
    <property type="protein sequence ID" value="SMY07469.1"/>
    <property type="molecule type" value="Genomic_DNA"/>
</dbReference>
<organism evidence="1 2">
    <name type="scientific">Flavimaricola marinus</name>
    <dbReference type="NCBI Taxonomy" id="1819565"/>
    <lineage>
        <taxon>Bacteria</taxon>
        <taxon>Pseudomonadati</taxon>
        <taxon>Pseudomonadota</taxon>
        <taxon>Alphaproteobacteria</taxon>
        <taxon>Rhodobacterales</taxon>
        <taxon>Paracoccaceae</taxon>
        <taxon>Flavimaricola</taxon>
    </lineage>
</organism>
<gene>
    <name evidence="1" type="ORF">LOM8899_01605</name>
</gene>
<sequence>MRRTVRQKPDMRAVLLALCVAGHPASGSALELDGGRATLQFGAFAGETTFSPFRVHGDALMLFGQTGVQFGATYGSDDLTDLHVIGFRNIGRRWRIGAELQSWNDPALAGADLVWGLRIRYSDAGGTVDTRGGLVHNGPDGAFFVTVAMEQNLTATASVRGMLHRYSTNPEAGDFFAIGLGGDVDISDDWAIYADGIWSLSDDYSTETTGATIGLRHRLNTSHSLFAGLSGHSVNGDVSGGITAGLSLSLDRPGSDTMFDTDPWQMQLAQIRH</sequence>
<dbReference type="Proteomes" id="UP000201613">
    <property type="component" value="Unassembled WGS sequence"/>
</dbReference>
<evidence type="ECO:0008006" key="3">
    <source>
        <dbReference type="Google" id="ProtNLM"/>
    </source>
</evidence>
<evidence type="ECO:0000313" key="2">
    <source>
        <dbReference type="Proteomes" id="UP000201613"/>
    </source>
</evidence>
<accession>A0A238LCQ4</accession>
<protein>
    <recommendedName>
        <fullName evidence="3">Porin domain-containing protein</fullName>
    </recommendedName>
</protein>
<dbReference type="AlphaFoldDB" id="A0A238LCQ4"/>
<keyword evidence="2" id="KW-1185">Reference proteome</keyword>
<proteinExistence type="predicted"/>